<dbReference type="SUPFAM" id="SSF56003">
    <property type="entry name" value="Molybdenum cofactor-binding domain"/>
    <property type="match status" value="2"/>
</dbReference>
<dbReference type="Gene3D" id="3.90.1170.50">
    <property type="entry name" value="Aldehyde oxidase/xanthine dehydrogenase, a/b hammerhead"/>
    <property type="match status" value="1"/>
</dbReference>
<evidence type="ECO:0000313" key="3">
    <source>
        <dbReference type="EMBL" id="PTQ13199.1"/>
    </source>
</evidence>
<accession>A0A2T5G217</accession>
<feature type="domain" description="Aldehyde oxidase/xanthine dehydrogenase a/b hammerhead" evidence="2">
    <location>
        <begin position="239"/>
        <end position="317"/>
    </location>
</feature>
<dbReference type="OrthoDB" id="9767994at2"/>
<dbReference type="InterPro" id="IPR000674">
    <property type="entry name" value="Ald_Oxase/Xan_DH_a/b"/>
</dbReference>
<dbReference type="InterPro" id="IPR046867">
    <property type="entry name" value="AldOxase/xan_DH_MoCoBD2"/>
</dbReference>
<dbReference type="SMART" id="SM01008">
    <property type="entry name" value="Ald_Xan_dh_C"/>
    <property type="match status" value="1"/>
</dbReference>
<dbReference type="InterPro" id="IPR052516">
    <property type="entry name" value="N-heterocyclic_Hydroxylase"/>
</dbReference>
<dbReference type="PIRSF" id="PIRSF036389">
    <property type="entry name" value="IOR_B"/>
    <property type="match status" value="1"/>
</dbReference>
<dbReference type="PANTHER" id="PTHR47495:SF1">
    <property type="entry name" value="BLL3820 PROTEIN"/>
    <property type="match status" value="1"/>
</dbReference>
<dbReference type="Pfam" id="PF20256">
    <property type="entry name" value="MoCoBD_2"/>
    <property type="match status" value="2"/>
</dbReference>
<keyword evidence="1" id="KW-0472">Membrane</keyword>
<name>A0A2T5G217_9SPHN</name>
<dbReference type="InterPro" id="IPR037165">
    <property type="entry name" value="AldOxase/xan_DH_Mopterin-bd_sf"/>
</dbReference>
<dbReference type="Proteomes" id="UP000244162">
    <property type="component" value="Unassembled WGS sequence"/>
</dbReference>
<evidence type="ECO:0000256" key="1">
    <source>
        <dbReference type="SAM" id="Phobius"/>
    </source>
</evidence>
<dbReference type="PANTHER" id="PTHR47495">
    <property type="entry name" value="ALDEHYDE DEHYDROGENASE"/>
    <property type="match status" value="1"/>
</dbReference>
<feature type="transmembrane region" description="Helical" evidence="1">
    <location>
        <begin position="16"/>
        <end position="33"/>
    </location>
</feature>
<keyword evidence="1" id="KW-1133">Transmembrane helix</keyword>
<organism evidence="3 4">
    <name type="scientific">Sphingomonas oleivorans</name>
    <dbReference type="NCBI Taxonomy" id="1735121"/>
    <lineage>
        <taxon>Bacteria</taxon>
        <taxon>Pseudomonadati</taxon>
        <taxon>Pseudomonadota</taxon>
        <taxon>Alphaproteobacteria</taxon>
        <taxon>Sphingomonadales</taxon>
        <taxon>Sphingomonadaceae</taxon>
        <taxon>Sphingomonas</taxon>
    </lineage>
</organism>
<gene>
    <name evidence="3" type="ORF">CLG96_03490</name>
</gene>
<dbReference type="Gene3D" id="3.30.365.10">
    <property type="entry name" value="Aldehyde oxidase/xanthine dehydrogenase, molybdopterin binding domain"/>
    <property type="match status" value="4"/>
</dbReference>
<dbReference type="GO" id="GO:0016491">
    <property type="term" value="F:oxidoreductase activity"/>
    <property type="evidence" value="ECO:0007669"/>
    <property type="project" value="InterPro"/>
</dbReference>
<dbReference type="EMBL" id="NWBU01000004">
    <property type="protein sequence ID" value="PTQ13199.1"/>
    <property type="molecule type" value="Genomic_DNA"/>
</dbReference>
<protein>
    <submittedName>
        <fullName evidence="3">Aldehyde oxidase</fullName>
    </submittedName>
</protein>
<dbReference type="InterPro" id="IPR012368">
    <property type="entry name" value="OxRdtase_Mopterin-bd_su_IorB"/>
</dbReference>
<dbReference type="AlphaFoldDB" id="A0A2T5G217"/>
<proteinExistence type="predicted"/>
<keyword evidence="1" id="KW-0812">Transmembrane</keyword>
<evidence type="ECO:0000259" key="2">
    <source>
        <dbReference type="SMART" id="SM01008"/>
    </source>
</evidence>
<dbReference type="RefSeq" id="WP_107966433.1">
    <property type="nucleotide sequence ID" value="NZ_NWBU01000004.1"/>
</dbReference>
<keyword evidence="4" id="KW-1185">Reference proteome</keyword>
<evidence type="ECO:0000313" key="4">
    <source>
        <dbReference type="Proteomes" id="UP000244162"/>
    </source>
</evidence>
<reference evidence="3 4" key="1">
    <citation type="submission" date="2017-09" db="EMBL/GenBank/DDBJ databases">
        <title>Sphingomonas panjinensis sp.nov., isolated from oil-contaminated soil.</title>
        <authorList>
            <person name="Wang L."/>
            <person name="Chen L."/>
        </authorList>
    </citation>
    <scope>NUCLEOTIDE SEQUENCE [LARGE SCALE GENOMIC DNA]</scope>
    <source>
        <strain evidence="3 4">FW-11</strain>
    </source>
</reference>
<dbReference type="Pfam" id="PF02738">
    <property type="entry name" value="MoCoBD_1"/>
    <property type="match status" value="1"/>
</dbReference>
<dbReference type="InterPro" id="IPR008274">
    <property type="entry name" value="AldOxase/xan_DH_MoCoBD1"/>
</dbReference>
<comment type="caution">
    <text evidence="3">The sequence shown here is derived from an EMBL/GenBank/DDBJ whole genome shotgun (WGS) entry which is preliminary data.</text>
</comment>
<sequence>MATGVKKDKGINRRTLLVGGGAGVGLLIAWAAWPRHYGHNLVAAPGETIFDAFLKIGEDGHVTVIVPQAEMGQGVWTSLPQALADELGADWRTIAVEPAPINPLYANKLLLEQAADGMVPGFLRGAARWAAREIATREALMITGGSSSIRAFEQRMREAGASARALLCMAAGKRWQADWRTCDTEAGFVTHGEERLRFGELAAEAAMLAPPADVLLRRPGSGGISGQPVPRIDLPSKVDGSARFTGDVRLPDMVYASVRHGPHGDSRLVGLDKPAGNKVPGLLHVFEHPRWVAAVATNWWAANQALEAMAPRFAGANPPDDRQIGRALEAALAGGEAERFVETGEGEAALNGAGRVEAAYSVPLAAHTPMEPLNATARLTGDRMELWVPTQAPGLTRAAVARAIGFGEGQVTIYPMLVGGGFGRKIENDAAEQAAILAKLSRKPVQLMWSREEETMRCRYRPPARALLTARLGPRGAIQGWCARIAAPATIGAMNRRLMPGALLPGDGAEAAAVEGANPPYAIPAVVVEHAPADIGIETGMWRSVAHSYTAFFTESFVDELAARAGIDPLSFRMQMLGGNPRLARCLNRVTAIGGWSGGERGSGQGIAAHSSFGSHVAMLAELRVRDGAVMVDRIVAAVDCGRIIHPDIVRQQIEGGIIWGMAAALGGAIGIEKGVATVRNFDGLGLPRLADIPEIRVELIESGEAPGGVGEIAVPPVAPALANALFAATGERLRDLPLRPGGTK</sequence>